<keyword evidence="2" id="KW-1185">Reference proteome</keyword>
<dbReference type="Proteomes" id="UP000077202">
    <property type="component" value="Unassembled WGS sequence"/>
</dbReference>
<organism evidence="1 2">
    <name type="scientific">Marchantia polymorpha subsp. ruderalis</name>
    <dbReference type="NCBI Taxonomy" id="1480154"/>
    <lineage>
        <taxon>Eukaryota</taxon>
        <taxon>Viridiplantae</taxon>
        <taxon>Streptophyta</taxon>
        <taxon>Embryophyta</taxon>
        <taxon>Marchantiophyta</taxon>
        <taxon>Marchantiopsida</taxon>
        <taxon>Marchantiidae</taxon>
        <taxon>Marchantiales</taxon>
        <taxon>Marchantiaceae</taxon>
        <taxon>Marchantia</taxon>
    </lineage>
</organism>
<sequence length="114" mass="12848">MNRGGATADVDHTLCALLSLRWHGDRGCGAEAPTSQRRCMAQMAAPESRNPKLDAEFRAQGGRRARWMETCARQHCPLALQLRDMLHPIRSIARAFVLYPRLPFASMLRRLAYA</sequence>
<proteinExistence type="predicted"/>
<reference evidence="1" key="1">
    <citation type="submission" date="2016-03" db="EMBL/GenBank/DDBJ databases">
        <title>Mechanisms controlling the formation of the plant cell surface in tip-growing cells are functionally conserved among land plants.</title>
        <authorList>
            <person name="Honkanen S."/>
            <person name="Jones V.A."/>
            <person name="Morieri G."/>
            <person name="Champion C."/>
            <person name="Hetherington A.J."/>
            <person name="Kelly S."/>
            <person name="Saint-Marcoux D."/>
            <person name="Proust H."/>
            <person name="Prescott H."/>
            <person name="Dolan L."/>
        </authorList>
    </citation>
    <scope>NUCLEOTIDE SEQUENCE [LARGE SCALE GENOMIC DNA]</scope>
    <source>
        <tissue evidence="1">Whole gametophyte</tissue>
    </source>
</reference>
<name>A0A176W4B6_MARPO</name>
<dbReference type="AlphaFoldDB" id="A0A176W4B6"/>
<gene>
    <name evidence="1" type="ORF">AXG93_3911s1660</name>
</gene>
<evidence type="ECO:0000313" key="2">
    <source>
        <dbReference type="Proteomes" id="UP000077202"/>
    </source>
</evidence>
<comment type="caution">
    <text evidence="1">The sequence shown here is derived from an EMBL/GenBank/DDBJ whole genome shotgun (WGS) entry which is preliminary data.</text>
</comment>
<evidence type="ECO:0000313" key="1">
    <source>
        <dbReference type="EMBL" id="OAE27483.1"/>
    </source>
</evidence>
<dbReference type="EMBL" id="LVLJ01001899">
    <property type="protein sequence ID" value="OAE27483.1"/>
    <property type="molecule type" value="Genomic_DNA"/>
</dbReference>
<accession>A0A176W4B6</accession>
<protein>
    <submittedName>
        <fullName evidence="1">Uncharacterized protein</fullName>
    </submittedName>
</protein>